<keyword evidence="11" id="KW-1185">Reference proteome</keyword>
<evidence type="ECO:0000256" key="8">
    <source>
        <dbReference type="ARBA" id="ARBA00023136"/>
    </source>
</evidence>
<evidence type="ECO:0000256" key="6">
    <source>
        <dbReference type="ARBA" id="ARBA00022840"/>
    </source>
</evidence>
<dbReference type="PANTHER" id="PTHR43553">
    <property type="entry name" value="HEAVY METAL TRANSPORTER"/>
    <property type="match status" value="1"/>
</dbReference>
<proteinExistence type="inferred from homology"/>
<feature type="domain" description="ABC transporter" evidence="9">
    <location>
        <begin position="2"/>
        <end position="236"/>
    </location>
</feature>
<dbReference type="InterPro" id="IPR003439">
    <property type="entry name" value="ABC_transporter-like_ATP-bd"/>
</dbReference>
<protein>
    <submittedName>
        <fullName evidence="10">Energy-coupling factor transporter ATP-binding protein EcfA1</fullName>
    </submittedName>
</protein>
<dbReference type="InterPro" id="IPR017871">
    <property type="entry name" value="ABC_transporter-like_CS"/>
</dbReference>
<evidence type="ECO:0000259" key="9">
    <source>
        <dbReference type="PROSITE" id="PS50893"/>
    </source>
</evidence>
<dbReference type="CDD" id="cd03225">
    <property type="entry name" value="ABC_cobalt_CbiO_domain1"/>
    <property type="match status" value="1"/>
</dbReference>
<evidence type="ECO:0000256" key="4">
    <source>
        <dbReference type="ARBA" id="ARBA00022475"/>
    </source>
</evidence>
<evidence type="ECO:0000256" key="1">
    <source>
        <dbReference type="ARBA" id="ARBA00004202"/>
    </source>
</evidence>
<dbReference type="InterPro" id="IPR015856">
    <property type="entry name" value="ABC_transpr_CbiO/EcfA_su"/>
</dbReference>
<dbReference type="InterPro" id="IPR027417">
    <property type="entry name" value="P-loop_NTPase"/>
</dbReference>
<comment type="caution">
    <text evidence="10">The sequence shown here is derived from an EMBL/GenBank/DDBJ whole genome shotgun (WGS) entry which is preliminary data.</text>
</comment>
<dbReference type="EMBL" id="BMAQ01000002">
    <property type="protein sequence ID" value="GFR36983.1"/>
    <property type="molecule type" value="Genomic_DNA"/>
</dbReference>
<gene>
    <name evidence="10" type="primary">ecfA1_1</name>
    <name evidence="10" type="ORF">PRECH8_02790</name>
</gene>
<evidence type="ECO:0000313" key="10">
    <source>
        <dbReference type="EMBL" id="GFR36983.1"/>
    </source>
</evidence>
<dbReference type="PROSITE" id="PS50893">
    <property type="entry name" value="ABC_TRANSPORTER_2"/>
    <property type="match status" value="1"/>
</dbReference>
<dbReference type="RefSeq" id="WP_200965282.1">
    <property type="nucleotide sequence ID" value="NZ_BMAQ01000002.1"/>
</dbReference>
<name>A0A916VEP2_9BACL</name>
<evidence type="ECO:0000256" key="2">
    <source>
        <dbReference type="ARBA" id="ARBA00005417"/>
    </source>
</evidence>
<sequence>MIELQSVVFRHARASAAVLSDVTLTIPEGQWVSIVGPNGSGKSTLLKVIGGLLRPRAGQVIINKVPLSNETLHLVRQQIGFVFQNPENQFVGQTVQDDIVFGLENQCLDRAVMEERLSRYSEHLGITELLPRYPGTLSGGQMQRAALAAVLAMEPQILLFDEATSMLDEQGRQEILGIMRQLQASGRYTIVSVTHDCEEMLASNRVIGLCGGQIIADGLPKQVLADDALLRKLRITPPYAARFARALQRCGVPVGDAWSEKELMDELWTFDSNM</sequence>
<dbReference type="FunFam" id="3.40.50.300:FF:000224">
    <property type="entry name" value="Energy-coupling factor transporter ATP-binding protein EcfA"/>
    <property type="match status" value="1"/>
</dbReference>
<comment type="subcellular location">
    <subcellularLocation>
        <location evidence="1">Cell membrane</location>
        <topology evidence="1">Peripheral membrane protein</topology>
    </subcellularLocation>
</comment>
<keyword evidence="7" id="KW-1278">Translocase</keyword>
<dbReference type="PROSITE" id="PS00211">
    <property type="entry name" value="ABC_TRANSPORTER_1"/>
    <property type="match status" value="1"/>
</dbReference>
<dbReference type="SUPFAM" id="SSF52540">
    <property type="entry name" value="P-loop containing nucleoside triphosphate hydrolases"/>
    <property type="match status" value="1"/>
</dbReference>
<dbReference type="GO" id="GO:0043190">
    <property type="term" value="C:ATP-binding cassette (ABC) transporter complex"/>
    <property type="evidence" value="ECO:0007669"/>
    <property type="project" value="TreeGrafter"/>
</dbReference>
<reference evidence="10" key="2">
    <citation type="journal article" date="2021" name="Data Brief">
        <title>Draft genome sequence data of the facultative, thermophilic, xylanolytic bacterium Paenibacillus sp. strain DA-C8.</title>
        <authorList>
            <person name="Chhe C."/>
            <person name="Uke A."/>
            <person name="Baramee S."/>
            <person name="Ungkulpasvich U."/>
            <person name="Tachaapaikoon C."/>
            <person name="Pason P."/>
            <person name="Waeonukul R."/>
            <person name="Ratanakhanokchai K."/>
            <person name="Kosugi A."/>
        </authorList>
    </citation>
    <scope>NUCLEOTIDE SEQUENCE</scope>
    <source>
        <strain evidence="10">DA-C8</strain>
    </source>
</reference>
<dbReference type="GO" id="GO:0005524">
    <property type="term" value="F:ATP binding"/>
    <property type="evidence" value="ECO:0007669"/>
    <property type="project" value="UniProtKB-KW"/>
</dbReference>
<accession>A0A916VEP2</accession>
<evidence type="ECO:0000256" key="3">
    <source>
        <dbReference type="ARBA" id="ARBA00022448"/>
    </source>
</evidence>
<keyword evidence="4" id="KW-1003">Cell membrane</keyword>
<reference evidence="10" key="1">
    <citation type="submission" date="2020-08" db="EMBL/GenBank/DDBJ databases">
        <authorList>
            <person name="Uke A."/>
            <person name="Chhe C."/>
            <person name="Baramee S."/>
            <person name="Kosugi A."/>
        </authorList>
    </citation>
    <scope>NUCLEOTIDE SEQUENCE</scope>
    <source>
        <strain evidence="10">DA-C8</strain>
    </source>
</reference>
<keyword evidence="6 10" id="KW-0067">ATP-binding</keyword>
<dbReference type="GO" id="GO:0042626">
    <property type="term" value="F:ATPase-coupled transmembrane transporter activity"/>
    <property type="evidence" value="ECO:0007669"/>
    <property type="project" value="TreeGrafter"/>
</dbReference>
<keyword evidence="5" id="KW-0547">Nucleotide-binding</keyword>
<dbReference type="GO" id="GO:0016887">
    <property type="term" value="F:ATP hydrolysis activity"/>
    <property type="evidence" value="ECO:0007669"/>
    <property type="project" value="InterPro"/>
</dbReference>
<dbReference type="InterPro" id="IPR003593">
    <property type="entry name" value="AAA+_ATPase"/>
</dbReference>
<dbReference type="PANTHER" id="PTHR43553:SF24">
    <property type="entry name" value="ENERGY-COUPLING FACTOR TRANSPORTER ATP-BINDING PROTEIN ECFA1"/>
    <property type="match status" value="1"/>
</dbReference>
<keyword evidence="8" id="KW-0472">Membrane</keyword>
<evidence type="ECO:0000256" key="7">
    <source>
        <dbReference type="ARBA" id="ARBA00022967"/>
    </source>
</evidence>
<comment type="similarity">
    <text evidence="2">Belongs to the ABC transporter superfamily.</text>
</comment>
<organism evidence="10 11">
    <name type="scientific">Insulibacter thermoxylanivorax</name>
    <dbReference type="NCBI Taxonomy" id="2749268"/>
    <lineage>
        <taxon>Bacteria</taxon>
        <taxon>Bacillati</taxon>
        <taxon>Bacillota</taxon>
        <taxon>Bacilli</taxon>
        <taxon>Bacillales</taxon>
        <taxon>Paenibacillaceae</taxon>
        <taxon>Insulibacter</taxon>
    </lineage>
</organism>
<dbReference type="Proteomes" id="UP000654993">
    <property type="component" value="Unassembled WGS sequence"/>
</dbReference>
<keyword evidence="3" id="KW-0813">Transport</keyword>
<dbReference type="AlphaFoldDB" id="A0A916VEP2"/>
<dbReference type="Gene3D" id="3.40.50.300">
    <property type="entry name" value="P-loop containing nucleotide triphosphate hydrolases"/>
    <property type="match status" value="1"/>
</dbReference>
<dbReference type="Pfam" id="PF00005">
    <property type="entry name" value="ABC_tran"/>
    <property type="match status" value="1"/>
</dbReference>
<dbReference type="SMART" id="SM00382">
    <property type="entry name" value="AAA"/>
    <property type="match status" value="1"/>
</dbReference>
<dbReference type="GO" id="GO:0015087">
    <property type="term" value="F:cobalt ion transmembrane transporter activity"/>
    <property type="evidence" value="ECO:0007669"/>
    <property type="project" value="UniProtKB-ARBA"/>
</dbReference>
<dbReference type="InterPro" id="IPR050095">
    <property type="entry name" value="ECF_ABC_transporter_ATP-bd"/>
</dbReference>
<evidence type="ECO:0000256" key="5">
    <source>
        <dbReference type="ARBA" id="ARBA00022741"/>
    </source>
</evidence>
<evidence type="ECO:0000313" key="11">
    <source>
        <dbReference type="Proteomes" id="UP000654993"/>
    </source>
</evidence>